<evidence type="ECO:0000313" key="1">
    <source>
        <dbReference type="EMBL" id="MBD2841908.1"/>
    </source>
</evidence>
<evidence type="ECO:0000313" key="2">
    <source>
        <dbReference type="Proteomes" id="UP000635384"/>
    </source>
</evidence>
<accession>A0ABR8KS61</accession>
<gene>
    <name evidence="1" type="ORF">IB285_06490</name>
</gene>
<comment type="caution">
    <text evidence="1">The sequence shown here is derived from an EMBL/GenBank/DDBJ whole genome shotgun (WGS) entry which is preliminary data.</text>
</comment>
<dbReference type="RefSeq" id="WP_190787410.1">
    <property type="nucleotide sequence ID" value="NZ_JACXLC010000001.1"/>
</dbReference>
<sequence>MANKPLPEAHQLQAVIDSLDDQLVILDDFGAGIAAIHVNAAIEQLHSNLSAITNCDLTSYDPAILCLLPGSAG</sequence>
<proteinExistence type="predicted"/>
<keyword evidence="2" id="KW-1185">Reference proteome</keyword>
<reference evidence="1 2" key="1">
    <citation type="submission" date="2020-09" db="EMBL/GenBank/DDBJ databases">
        <authorList>
            <person name="Yoon J.-W."/>
        </authorList>
    </citation>
    <scope>NUCLEOTIDE SEQUENCE [LARGE SCALE GENOMIC DNA]</scope>
    <source>
        <strain evidence="1 2">KMU-140</strain>
    </source>
</reference>
<protein>
    <submittedName>
        <fullName evidence="1">Uncharacterized protein</fullName>
    </submittedName>
</protein>
<dbReference type="Proteomes" id="UP000635384">
    <property type="component" value="Unassembled WGS sequence"/>
</dbReference>
<name>A0ABR8KS61_9SPHN</name>
<organism evidence="1 2">
    <name type="scientific">Erythrobacter rubeus</name>
    <dbReference type="NCBI Taxonomy" id="2760803"/>
    <lineage>
        <taxon>Bacteria</taxon>
        <taxon>Pseudomonadati</taxon>
        <taxon>Pseudomonadota</taxon>
        <taxon>Alphaproteobacteria</taxon>
        <taxon>Sphingomonadales</taxon>
        <taxon>Erythrobacteraceae</taxon>
        <taxon>Erythrobacter/Porphyrobacter group</taxon>
        <taxon>Erythrobacter</taxon>
    </lineage>
</organism>
<dbReference type="EMBL" id="JACXLC010000001">
    <property type="protein sequence ID" value="MBD2841908.1"/>
    <property type="molecule type" value="Genomic_DNA"/>
</dbReference>